<keyword evidence="2" id="KW-1185">Reference proteome</keyword>
<dbReference type="Proteomes" id="UP001163835">
    <property type="component" value="Unassembled WGS sequence"/>
</dbReference>
<protein>
    <submittedName>
        <fullName evidence="1">Uncharacterized protein</fullName>
    </submittedName>
</protein>
<evidence type="ECO:0000313" key="1">
    <source>
        <dbReference type="EMBL" id="KAJ3806013.1"/>
    </source>
</evidence>
<proteinExistence type="predicted"/>
<reference evidence="1" key="1">
    <citation type="submission" date="2022-09" db="EMBL/GenBank/DDBJ databases">
        <title>A Global Phylogenomic Analysis of the Shiitake Genus Lentinula.</title>
        <authorList>
            <consortium name="DOE Joint Genome Institute"/>
            <person name="Sierra-Patev S."/>
            <person name="Min B."/>
            <person name="Naranjo-Ortiz M."/>
            <person name="Looney B."/>
            <person name="Konkel Z."/>
            <person name="Slot J.C."/>
            <person name="Sakamoto Y."/>
            <person name="Steenwyk J.L."/>
            <person name="Rokas A."/>
            <person name="Carro J."/>
            <person name="Camarero S."/>
            <person name="Ferreira P."/>
            <person name="Molpeceres G."/>
            <person name="Ruiz-Duenas F.J."/>
            <person name="Serrano A."/>
            <person name="Henrissat B."/>
            <person name="Drula E."/>
            <person name="Hughes K.W."/>
            <person name="Mata J.L."/>
            <person name="Ishikawa N.K."/>
            <person name="Vargas-Isla R."/>
            <person name="Ushijima S."/>
            <person name="Smith C.A."/>
            <person name="Ahrendt S."/>
            <person name="Andreopoulos W."/>
            <person name="He G."/>
            <person name="Labutti K."/>
            <person name="Lipzen A."/>
            <person name="Ng V."/>
            <person name="Riley R."/>
            <person name="Sandor L."/>
            <person name="Barry K."/>
            <person name="Martinez A.T."/>
            <person name="Xiao Y."/>
            <person name="Gibbons J.G."/>
            <person name="Terashima K."/>
            <person name="Grigoriev I.V."/>
            <person name="Hibbett D.S."/>
        </authorList>
    </citation>
    <scope>NUCLEOTIDE SEQUENCE</scope>
    <source>
        <strain evidence="1">TMI1499</strain>
    </source>
</reference>
<sequence length="426" mass="44718">MRVGVKVVWGVISGILGEVHGNAWGGAEEVQKVGRKYGNVWRVLGVLGLVWLWPRHDSLQQLGMQVAHKTLYRSWFLAMLNSVSGGEGGYVRLQVAHSTMSATTWDARGLWNSVPILVHSDSVTGGEVGTKIGTEFYEPLASQAVAGIALCATCHLTYPALLSIMFGHLPPSPPLTASLGTTIGTGFYEPLASQAVAGIVLCATCNLTYPALLSIMFGHLPPSPPLTELLGTKIGTEFYEPLASQAVAGIVLCATCNLTYPALLLIIFGHLPPLPPLTASLGTKIGTEFYEPLASQAVADIALCATCDVAYLPLLLIIFGHLPPLPPLTASLGTTIVTESLGTKISTEFYEPLASQAVAGIALCANCNLTYPALLSIMFGHLPPSPPLTASLGTTIGTGFYEPLASQAVAGIVLCAVATCHILLYC</sequence>
<evidence type="ECO:0000313" key="2">
    <source>
        <dbReference type="Proteomes" id="UP001163835"/>
    </source>
</evidence>
<dbReference type="EMBL" id="MU795489">
    <property type="protein sequence ID" value="KAJ3806013.1"/>
    <property type="molecule type" value="Genomic_DNA"/>
</dbReference>
<accession>A0ACC1TN49</accession>
<name>A0ACC1TN49_9AGAR</name>
<organism evidence="1 2">
    <name type="scientific">Lentinula aff. lateritia</name>
    <dbReference type="NCBI Taxonomy" id="2804960"/>
    <lineage>
        <taxon>Eukaryota</taxon>
        <taxon>Fungi</taxon>
        <taxon>Dikarya</taxon>
        <taxon>Basidiomycota</taxon>
        <taxon>Agaricomycotina</taxon>
        <taxon>Agaricomycetes</taxon>
        <taxon>Agaricomycetidae</taxon>
        <taxon>Agaricales</taxon>
        <taxon>Marasmiineae</taxon>
        <taxon>Omphalotaceae</taxon>
        <taxon>Lentinula</taxon>
    </lineage>
</organism>
<gene>
    <name evidence="1" type="ORF">F5876DRAFT_69297</name>
</gene>
<comment type="caution">
    <text evidence="1">The sequence shown here is derived from an EMBL/GenBank/DDBJ whole genome shotgun (WGS) entry which is preliminary data.</text>
</comment>